<reference evidence="1 2" key="2">
    <citation type="journal article" date="2022" name="Mol. Ecol. Resour.">
        <title>The genomes of chicory, endive, great burdock and yacon provide insights into Asteraceae paleo-polyploidization history and plant inulin production.</title>
        <authorList>
            <person name="Fan W."/>
            <person name="Wang S."/>
            <person name="Wang H."/>
            <person name="Wang A."/>
            <person name="Jiang F."/>
            <person name="Liu H."/>
            <person name="Zhao H."/>
            <person name="Xu D."/>
            <person name="Zhang Y."/>
        </authorList>
    </citation>
    <scope>NUCLEOTIDE SEQUENCE [LARGE SCALE GENOMIC DNA]</scope>
    <source>
        <strain evidence="2">cv. Punajuju</strain>
        <tissue evidence="1">Leaves</tissue>
    </source>
</reference>
<comment type="caution">
    <text evidence="1">The sequence shown here is derived from an EMBL/GenBank/DDBJ whole genome shotgun (WGS) entry which is preliminary data.</text>
</comment>
<keyword evidence="2" id="KW-1185">Reference proteome</keyword>
<organism evidence="1 2">
    <name type="scientific">Cichorium intybus</name>
    <name type="common">Chicory</name>
    <dbReference type="NCBI Taxonomy" id="13427"/>
    <lineage>
        <taxon>Eukaryota</taxon>
        <taxon>Viridiplantae</taxon>
        <taxon>Streptophyta</taxon>
        <taxon>Embryophyta</taxon>
        <taxon>Tracheophyta</taxon>
        <taxon>Spermatophyta</taxon>
        <taxon>Magnoliopsida</taxon>
        <taxon>eudicotyledons</taxon>
        <taxon>Gunneridae</taxon>
        <taxon>Pentapetalae</taxon>
        <taxon>asterids</taxon>
        <taxon>campanulids</taxon>
        <taxon>Asterales</taxon>
        <taxon>Asteraceae</taxon>
        <taxon>Cichorioideae</taxon>
        <taxon>Cichorieae</taxon>
        <taxon>Cichoriinae</taxon>
        <taxon>Cichorium</taxon>
    </lineage>
</organism>
<dbReference type="EMBL" id="CM042015">
    <property type="protein sequence ID" value="KAI3710703.1"/>
    <property type="molecule type" value="Genomic_DNA"/>
</dbReference>
<evidence type="ECO:0000313" key="2">
    <source>
        <dbReference type="Proteomes" id="UP001055811"/>
    </source>
</evidence>
<evidence type="ECO:0000313" key="1">
    <source>
        <dbReference type="EMBL" id="KAI3710703.1"/>
    </source>
</evidence>
<protein>
    <submittedName>
        <fullName evidence="1">Uncharacterized protein</fullName>
    </submittedName>
</protein>
<reference evidence="2" key="1">
    <citation type="journal article" date="2022" name="Mol. Ecol. Resour.">
        <title>The genomes of chicory, endive, great burdock and yacon provide insights into Asteraceae palaeo-polyploidization history and plant inulin production.</title>
        <authorList>
            <person name="Fan W."/>
            <person name="Wang S."/>
            <person name="Wang H."/>
            <person name="Wang A."/>
            <person name="Jiang F."/>
            <person name="Liu H."/>
            <person name="Zhao H."/>
            <person name="Xu D."/>
            <person name="Zhang Y."/>
        </authorList>
    </citation>
    <scope>NUCLEOTIDE SEQUENCE [LARGE SCALE GENOMIC DNA]</scope>
    <source>
        <strain evidence="2">cv. Punajuju</strain>
    </source>
</reference>
<gene>
    <name evidence="1" type="ORF">L2E82_40492</name>
</gene>
<proteinExistence type="predicted"/>
<accession>A0ACB9AMV2</accession>
<name>A0ACB9AMV2_CICIN</name>
<sequence length="131" mass="15063">MLGISYHPHTFWKEKPSPLFSEVRLLSRSRLSCLCDSNRCLLIPSVAFQFRYFTCPRFTYFTLLSFWCSLRSNSQKWTGVCFKFENLMGVCHIPDFDGVFSALFLEIAGSEHSISVCSVFVSLLLIVQIIT</sequence>
<dbReference type="Proteomes" id="UP001055811">
    <property type="component" value="Linkage Group LG07"/>
</dbReference>